<dbReference type="Pfam" id="PF14322">
    <property type="entry name" value="SusD-like_3"/>
    <property type="match status" value="1"/>
</dbReference>
<keyword evidence="3" id="KW-0732">Signal</keyword>
<dbReference type="EMBL" id="QNQU01000003">
    <property type="protein sequence ID" value="RBQ10366.1"/>
    <property type="molecule type" value="Genomic_DNA"/>
</dbReference>
<dbReference type="InterPro" id="IPR033985">
    <property type="entry name" value="SusD-like_N"/>
</dbReference>
<accession>A0A366L947</accession>
<evidence type="ECO:0000256" key="2">
    <source>
        <dbReference type="ARBA" id="ARBA00006275"/>
    </source>
</evidence>
<feature type="domain" description="SusD-like N-terminal" evidence="7">
    <location>
        <begin position="107"/>
        <end position="226"/>
    </location>
</feature>
<proteinExistence type="inferred from homology"/>
<keyword evidence="5" id="KW-0998">Cell outer membrane</keyword>
<dbReference type="InterPro" id="IPR011990">
    <property type="entry name" value="TPR-like_helical_dom_sf"/>
</dbReference>
<evidence type="ECO:0000256" key="5">
    <source>
        <dbReference type="ARBA" id="ARBA00023237"/>
    </source>
</evidence>
<sequence>MKLVKITLIFGLFAMLNACKRDDSLNVENLSAVSNETTWASESTADLFLNDIYGTLPDLYNGVFDPIENWSDNSMCGFNWTTTANAMRTLNTLTPTAELGINWNGPGGQWMYWNNLYRNIRKTNIYITNVADAPALSQAYKDKRLGEAYFFRAFNYHYLWMLYGGIPLISKPDNTATDADVNHPRASFDDTYKFIIADLDAAIKTLPTNNGNSGHGRITLGAALTLKSWVELFYASKQNNPSNDLSRWAAAAADAKKVMALGYSLYPKYDELFLQTGNNNNEGILYREYLAVIKGSNVIGYQGPQSIGSTVLSWGGMNPTQDLVDDYAMANGLGINESGSGYDPANPNASREPRFYKSIVCDGSTFAGQIYNTYTGKFNGVSANQTIDLSDANDNTNTGYSMRKKLDTTVNIFQSGASGQNYYFFRYAEVLLNYAEAQNEAAGPDASVYAALDLIRNRAGIPTISAVYPGLSQDQMRTVIRKERRVELAFEDKRYWDLIRWKIAEVNLNRTEHAMLVDASGSTKTYKIINAPRGQRTFDASKNYLLPIPQSAISQNKLLVQNPGY</sequence>
<dbReference type="SUPFAM" id="SSF48452">
    <property type="entry name" value="TPR-like"/>
    <property type="match status" value="1"/>
</dbReference>
<protein>
    <recommendedName>
        <fullName evidence="10">RagB/SusD family nutrient uptake outer membrane protein</fullName>
    </recommendedName>
</protein>
<evidence type="ECO:0000256" key="3">
    <source>
        <dbReference type="ARBA" id="ARBA00022729"/>
    </source>
</evidence>
<dbReference type="CDD" id="cd08977">
    <property type="entry name" value="SusD"/>
    <property type="match status" value="1"/>
</dbReference>
<gene>
    <name evidence="8" type="ORF">DRW42_04895</name>
</gene>
<dbReference type="Pfam" id="PF07980">
    <property type="entry name" value="SusD_RagB"/>
    <property type="match status" value="1"/>
</dbReference>
<evidence type="ECO:0000259" key="7">
    <source>
        <dbReference type="Pfam" id="PF14322"/>
    </source>
</evidence>
<reference evidence="8 9" key="1">
    <citation type="submission" date="2018-07" db="EMBL/GenBank/DDBJ databases">
        <title>A draft genome of a endophytic bacteria, a new species of Pedobacter.</title>
        <authorList>
            <person name="Zhang Z.D."/>
            <person name="Chen Z.J."/>
        </authorList>
    </citation>
    <scope>NUCLEOTIDE SEQUENCE [LARGE SCALE GENOMIC DNA]</scope>
    <source>
        <strain evidence="8 9">RS10</strain>
    </source>
</reference>
<dbReference type="Gene3D" id="1.25.40.390">
    <property type="match status" value="1"/>
</dbReference>
<evidence type="ECO:0008006" key="10">
    <source>
        <dbReference type="Google" id="ProtNLM"/>
    </source>
</evidence>
<evidence type="ECO:0000259" key="6">
    <source>
        <dbReference type="Pfam" id="PF07980"/>
    </source>
</evidence>
<keyword evidence="9" id="KW-1185">Reference proteome</keyword>
<comment type="subcellular location">
    <subcellularLocation>
        <location evidence="1">Cell outer membrane</location>
    </subcellularLocation>
</comment>
<organism evidence="8 9">
    <name type="scientific">Pedobacter miscanthi</name>
    <dbReference type="NCBI Taxonomy" id="2259170"/>
    <lineage>
        <taxon>Bacteria</taxon>
        <taxon>Pseudomonadati</taxon>
        <taxon>Bacteroidota</taxon>
        <taxon>Sphingobacteriia</taxon>
        <taxon>Sphingobacteriales</taxon>
        <taxon>Sphingobacteriaceae</taxon>
        <taxon>Pedobacter</taxon>
    </lineage>
</organism>
<comment type="similarity">
    <text evidence="2">Belongs to the SusD family.</text>
</comment>
<feature type="domain" description="RagB/SusD" evidence="6">
    <location>
        <begin position="312"/>
        <end position="565"/>
    </location>
</feature>
<dbReference type="Proteomes" id="UP000252081">
    <property type="component" value="Unassembled WGS sequence"/>
</dbReference>
<evidence type="ECO:0000256" key="4">
    <source>
        <dbReference type="ARBA" id="ARBA00023136"/>
    </source>
</evidence>
<evidence type="ECO:0000313" key="9">
    <source>
        <dbReference type="Proteomes" id="UP000252081"/>
    </source>
</evidence>
<evidence type="ECO:0000256" key="1">
    <source>
        <dbReference type="ARBA" id="ARBA00004442"/>
    </source>
</evidence>
<dbReference type="InterPro" id="IPR012944">
    <property type="entry name" value="SusD_RagB_dom"/>
</dbReference>
<dbReference type="RefSeq" id="WP_113947707.1">
    <property type="nucleotide sequence ID" value="NZ_QNQU01000003.1"/>
</dbReference>
<evidence type="ECO:0000313" key="8">
    <source>
        <dbReference type="EMBL" id="RBQ10366.1"/>
    </source>
</evidence>
<comment type="caution">
    <text evidence="8">The sequence shown here is derived from an EMBL/GenBank/DDBJ whole genome shotgun (WGS) entry which is preliminary data.</text>
</comment>
<dbReference type="AlphaFoldDB" id="A0A366L947"/>
<keyword evidence="4" id="KW-0472">Membrane</keyword>
<dbReference type="OrthoDB" id="5694214at2"/>
<dbReference type="GO" id="GO:0009279">
    <property type="term" value="C:cell outer membrane"/>
    <property type="evidence" value="ECO:0007669"/>
    <property type="project" value="UniProtKB-SubCell"/>
</dbReference>
<name>A0A366L947_9SPHI</name>